<dbReference type="GO" id="GO:0016020">
    <property type="term" value="C:membrane"/>
    <property type="evidence" value="ECO:0007669"/>
    <property type="project" value="UniProtKB-SubCell"/>
</dbReference>
<dbReference type="Proteomes" id="UP000694545">
    <property type="component" value="Unplaced"/>
</dbReference>
<dbReference type="GO" id="GO:0005041">
    <property type="term" value="F:low-density lipoprotein particle receptor activity"/>
    <property type="evidence" value="ECO:0007669"/>
    <property type="project" value="TreeGrafter"/>
</dbReference>
<reference evidence="5" key="2">
    <citation type="submission" date="2025-09" db="UniProtKB">
        <authorList>
            <consortium name="Ensembl"/>
        </authorList>
    </citation>
    <scope>IDENTIFICATION</scope>
</reference>
<keyword evidence="4" id="KW-0325">Glycoprotein</keyword>
<evidence type="ECO:0000313" key="5">
    <source>
        <dbReference type="Ensembl" id="ENSVKKP00000019536.1"/>
    </source>
</evidence>
<comment type="subcellular location">
    <subcellularLocation>
        <location evidence="1">Membrane</location>
    </subcellularLocation>
</comment>
<dbReference type="AlphaFoldDB" id="A0A8D2LBQ4"/>
<dbReference type="PANTHER" id="PTHR24038:SF0">
    <property type="entry name" value="STABILIN-2"/>
    <property type="match status" value="1"/>
</dbReference>
<dbReference type="PANTHER" id="PTHR24038">
    <property type="entry name" value="STABILIN"/>
    <property type="match status" value="1"/>
</dbReference>
<organism evidence="5 6">
    <name type="scientific">Varanus komodoensis</name>
    <name type="common">Komodo dragon</name>
    <dbReference type="NCBI Taxonomy" id="61221"/>
    <lineage>
        <taxon>Eukaryota</taxon>
        <taxon>Metazoa</taxon>
        <taxon>Chordata</taxon>
        <taxon>Craniata</taxon>
        <taxon>Vertebrata</taxon>
        <taxon>Euteleostomi</taxon>
        <taxon>Lepidosauria</taxon>
        <taxon>Squamata</taxon>
        <taxon>Bifurcata</taxon>
        <taxon>Unidentata</taxon>
        <taxon>Episquamata</taxon>
        <taxon>Toxicofera</taxon>
        <taxon>Anguimorpha</taxon>
        <taxon>Paleoanguimorpha</taxon>
        <taxon>Varanoidea</taxon>
        <taxon>Varanidae</taxon>
        <taxon>Varanus</taxon>
    </lineage>
</organism>
<reference evidence="5" key="1">
    <citation type="submission" date="2025-08" db="UniProtKB">
        <authorList>
            <consortium name="Ensembl"/>
        </authorList>
    </citation>
    <scope>IDENTIFICATION</scope>
</reference>
<keyword evidence="6" id="KW-1185">Reference proteome</keyword>
<evidence type="ECO:0000256" key="2">
    <source>
        <dbReference type="ARBA" id="ARBA00023136"/>
    </source>
</evidence>
<evidence type="ECO:0000256" key="3">
    <source>
        <dbReference type="ARBA" id="ARBA00023157"/>
    </source>
</evidence>
<name>A0A8D2LBQ4_VARKO</name>
<evidence type="ECO:0000256" key="1">
    <source>
        <dbReference type="ARBA" id="ARBA00004370"/>
    </source>
</evidence>
<accession>A0A8D2LBQ4</accession>
<dbReference type="GO" id="GO:0030169">
    <property type="term" value="F:low-density lipoprotein particle binding"/>
    <property type="evidence" value="ECO:0007669"/>
    <property type="project" value="TreeGrafter"/>
</dbReference>
<keyword evidence="2" id="KW-0472">Membrane</keyword>
<proteinExistence type="predicted"/>
<dbReference type="Ensembl" id="ENSVKKT00000020017.1">
    <property type="protein sequence ID" value="ENSVKKP00000019536.1"/>
    <property type="gene ID" value="ENSVKKG00000013196.1"/>
</dbReference>
<sequence length="144" mass="16144">KVMALQMLRGYKSLCLSPMNLLVTRGKNRCNENTIVTTKTTCRSCSLNSDIQCPEGYTKITNGSGIRDCRYYIEIRKFTLSLPGCRHKCLKEFQQPQCCLGYWGPDCLGKSTSLHQHPFLHGLETCKLPIQLVPGSVPSICKEA</sequence>
<protein>
    <submittedName>
        <fullName evidence="5">Stabilin 2</fullName>
    </submittedName>
</protein>
<keyword evidence="3" id="KW-1015">Disulfide bond</keyword>
<evidence type="ECO:0000256" key="4">
    <source>
        <dbReference type="ARBA" id="ARBA00023180"/>
    </source>
</evidence>
<evidence type="ECO:0000313" key="6">
    <source>
        <dbReference type="Proteomes" id="UP000694545"/>
    </source>
</evidence>